<dbReference type="RefSeq" id="WP_088712869.1">
    <property type="nucleotide sequence ID" value="NZ_NFZT01000001.1"/>
</dbReference>
<dbReference type="GO" id="GO:0008408">
    <property type="term" value="F:3'-5' exonuclease activity"/>
    <property type="evidence" value="ECO:0007669"/>
    <property type="project" value="InterPro"/>
</dbReference>
<dbReference type="PANTHER" id="PTHR47649:SF1">
    <property type="entry name" value="RIBONUCLEASE D"/>
    <property type="match status" value="1"/>
</dbReference>
<dbReference type="InterPro" id="IPR036397">
    <property type="entry name" value="RNaseH_sf"/>
</dbReference>
<keyword evidence="5 6" id="KW-0269">Exonuclease</keyword>
<evidence type="ECO:0000259" key="7">
    <source>
        <dbReference type="PROSITE" id="PS50967"/>
    </source>
</evidence>
<keyword evidence="9" id="KW-1185">Reference proteome</keyword>
<dbReference type="CDD" id="cd06142">
    <property type="entry name" value="RNaseD_exo"/>
    <property type="match status" value="1"/>
</dbReference>
<dbReference type="PROSITE" id="PS50967">
    <property type="entry name" value="HRDC"/>
    <property type="match status" value="1"/>
</dbReference>
<dbReference type="InterPro" id="IPR012337">
    <property type="entry name" value="RNaseH-like_sf"/>
</dbReference>
<dbReference type="OrthoDB" id="9800549at2"/>
<dbReference type="EMBL" id="NFZT01000001">
    <property type="protein sequence ID" value="OWV34170.1"/>
    <property type="molecule type" value="Genomic_DNA"/>
</dbReference>
<dbReference type="SMART" id="SM00341">
    <property type="entry name" value="HRDC"/>
    <property type="match status" value="1"/>
</dbReference>
<keyword evidence="4 6" id="KW-0378">Hydrolase</keyword>
<dbReference type="GO" id="GO:0003676">
    <property type="term" value="F:nucleic acid binding"/>
    <property type="evidence" value="ECO:0007669"/>
    <property type="project" value="InterPro"/>
</dbReference>
<comment type="cofactor">
    <cofactor evidence="6">
        <name>a divalent metal cation</name>
        <dbReference type="ChEBI" id="CHEBI:60240"/>
    </cofactor>
</comment>
<dbReference type="Gene3D" id="3.30.420.10">
    <property type="entry name" value="Ribonuclease H-like superfamily/Ribonuclease H"/>
    <property type="match status" value="1"/>
</dbReference>
<dbReference type="Pfam" id="PF00570">
    <property type="entry name" value="HRDC"/>
    <property type="match status" value="1"/>
</dbReference>
<dbReference type="GO" id="GO:0000166">
    <property type="term" value="F:nucleotide binding"/>
    <property type="evidence" value="ECO:0007669"/>
    <property type="project" value="InterPro"/>
</dbReference>
<dbReference type="EC" id="3.1.13.5" evidence="6"/>
<dbReference type="HAMAP" id="MF_01899">
    <property type="entry name" value="RNase_D"/>
    <property type="match status" value="1"/>
</dbReference>
<evidence type="ECO:0000256" key="6">
    <source>
        <dbReference type="HAMAP-Rule" id="MF_01899"/>
    </source>
</evidence>
<dbReference type="SUPFAM" id="SSF53098">
    <property type="entry name" value="Ribonuclease H-like"/>
    <property type="match status" value="1"/>
</dbReference>
<feature type="domain" description="HRDC" evidence="7">
    <location>
        <begin position="210"/>
        <end position="291"/>
    </location>
</feature>
<reference evidence="9" key="1">
    <citation type="submission" date="2017-05" db="EMBL/GenBank/DDBJ databases">
        <authorList>
            <person name="Lin X."/>
        </authorList>
    </citation>
    <scope>NUCLEOTIDE SEQUENCE [LARGE SCALE GENOMIC DNA]</scope>
    <source>
        <strain evidence="9">JLT2012</strain>
    </source>
</reference>
<comment type="function">
    <text evidence="6">Exonuclease involved in the 3' processing of various precursor tRNAs. Initiates hydrolysis at the 3'-terminus of an RNA molecule and releases 5'-mononucleotides.</text>
</comment>
<dbReference type="Proteomes" id="UP000198462">
    <property type="component" value="Unassembled WGS sequence"/>
</dbReference>
<dbReference type="InterPro" id="IPR002562">
    <property type="entry name" value="3'-5'_exonuclease_dom"/>
</dbReference>
<gene>
    <name evidence="6" type="primary">rnd</name>
    <name evidence="8" type="ORF">B5C34_12345</name>
</gene>
<comment type="caution">
    <text evidence="8">The sequence shown here is derived from an EMBL/GenBank/DDBJ whole genome shotgun (WGS) entry which is preliminary data.</text>
</comment>
<dbReference type="InterPro" id="IPR051086">
    <property type="entry name" value="RNase_D-like"/>
</dbReference>
<dbReference type="NCBIfam" id="TIGR01388">
    <property type="entry name" value="rnd"/>
    <property type="match status" value="1"/>
</dbReference>
<evidence type="ECO:0000256" key="1">
    <source>
        <dbReference type="ARBA" id="ARBA00022490"/>
    </source>
</evidence>
<dbReference type="SMART" id="SM00474">
    <property type="entry name" value="35EXOc"/>
    <property type="match status" value="1"/>
</dbReference>
<evidence type="ECO:0000256" key="5">
    <source>
        <dbReference type="ARBA" id="ARBA00022839"/>
    </source>
</evidence>
<dbReference type="GO" id="GO:0033890">
    <property type="term" value="F:ribonuclease D activity"/>
    <property type="evidence" value="ECO:0007669"/>
    <property type="project" value="UniProtKB-UniRule"/>
</dbReference>
<dbReference type="Pfam" id="PF01612">
    <property type="entry name" value="DNA_pol_A_exo1"/>
    <property type="match status" value="1"/>
</dbReference>
<evidence type="ECO:0000256" key="3">
    <source>
        <dbReference type="ARBA" id="ARBA00022722"/>
    </source>
</evidence>
<proteinExistence type="inferred from homology"/>
<comment type="subcellular location">
    <subcellularLocation>
        <location evidence="6">Cytoplasm</location>
    </subcellularLocation>
</comment>
<sequence length="387" mass="43243">MAEYQLITDTASLKALCRDLEGAPFLAVDTEFMRESTYYPELCLVQIASPDVAAAVDPLADIDLTPLLDLIVESDILKVMHAAGQDVEIVYNLTKKTPWPLFDTQIASMALGMGEQISYAALVNHYLGISLDKGARFTDWSRRPLEKRQLDYAVADVTHLAELFPEMLEQLRQTDRGAWLDQDMQRLTDPENYDSPPEKAWRRVKFQGRNAEALGRLKSLAAWREREAREKNLPRGRIVKDETLADLAGHPPKDQSGLARVRGLSKTWATNDIGERLMFAIEDAEPLSADEIPDKARGRPRLGPDAALIADLLKLLLKVRSKEAGVAAKLIGRAEDLERLANGEREDLPLLEGWRYEVFGEDALALVEGQLSFAVKKGKLKMKGKPD</sequence>
<dbReference type="InterPro" id="IPR010997">
    <property type="entry name" value="HRDC-like_sf"/>
</dbReference>
<protein>
    <recommendedName>
        <fullName evidence="6">Ribonuclease D</fullName>
        <shortName evidence="6">RNase D</shortName>
        <ecNumber evidence="6">3.1.13.5</ecNumber>
    </recommendedName>
</protein>
<comment type="similarity">
    <text evidence="6">Belongs to the RNase D family.</text>
</comment>
<dbReference type="STRING" id="1234595.C725_0307"/>
<dbReference type="PANTHER" id="PTHR47649">
    <property type="entry name" value="RIBONUCLEASE D"/>
    <property type="match status" value="1"/>
</dbReference>
<keyword evidence="2 6" id="KW-0819">tRNA processing</keyword>
<dbReference type="InterPro" id="IPR002121">
    <property type="entry name" value="HRDC_dom"/>
</dbReference>
<comment type="catalytic activity">
    <reaction evidence="6">
        <text>Exonucleolytic cleavage that removes extra residues from the 3'-terminus of tRNA to produce 5'-mononucleotides.</text>
        <dbReference type="EC" id="3.1.13.5"/>
    </reaction>
</comment>
<accession>A0A219B723</accession>
<organism evidence="8 9">
    <name type="scientific">Pacificimonas flava</name>
    <dbReference type="NCBI Taxonomy" id="1234595"/>
    <lineage>
        <taxon>Bacteria</taxon>
        <taxon>Pseudomonadati</taxon>
        <taxon>Pseudomonadota</taxon>
        <taxon>Alphaproteobacteria</taxon>
        <taxon>Sphingomonadales</taxon>
        <taxon>Sphingosinicellaceae</taxon>
        <taxon>Pacificimonas</taxon>
    </lineage>
</organism>
<evidence type="ECO:0000256" key="2">
    <source>
        <dbReference type="ARBA" id="ARBA00022694"/>
    </source>
</evidence>
<keyword evidence="3 6" id="KW-0540">Nuclease</keyword>
<evidence type="ECO:0000313" key="9">
    <source>
        <dbReference type="Proteomes" id="UP000198462"/>
    </source>
</evidence>
<dbReference type="AlphaFoldDB" id="A0A219B723"/>
<evidence type="ECO:0000256" key="4">
    <source>
        <dbReference type="ARBA" id="ARBA00022801"/>
    </source>
</evidence>
<dbReference type="GO" id="GO:0005737">
    <property type="term" value="C:cytoplasm"/>
    <property type="evidence" value="ECO:0007669"/>
    <property type="project" value="UniProtKB-SubCell"/>
</dbReference>
<keyword evidence="1 6" id="KW-0963">Cytoplasm</keyword>
<dbReference type="GO" id="GO:0042780">
    <property type="term" value="P:tRNA 3'-end processing"/>
    <property type="evidence" value="ECO:0007669"/>
    <property type="project" value="UniProtKB-UniRule"/>
</dbReference>
<evidence type="ECO:0000313" key="8">
    <source>
        <dbReference type="EMBL" id="OWV34170.1"/>
    </source>
</evidence>
<dbReference type="InterPro" id="IPR006292">
    <property type="entry name" value="RNase_D"/>
</dbReference>
<dbReference type="InterPro" id="IPR044876">
    <property type="entry name" value="HRDC_dom_sf"/>
</dbReference>
<name>A0A219B723_9SPHN</name>
<dbReference type="SUPFAM" id="SSF47819">
    <property type="entry name" value="HRDC-like"/>
    <property type="match status" value="2"/>
</dbReference>
<dbReference type="Gene3D" id="1.10.150.80">
    <property type="entry name" value="HRDC domain"/>
    <property type="match status" value="1"/>
</dbReference>